<feature type="transmembrane region" description="Helical" evidence="1">
    <location>
        <begin position="130"/>
        <end position="151"/>
    </location>
</feature>
<feature type="transmembrane region" description="Helical" evidence="1">
    <location>
        <begin position="20"/>
        <end position="38"/>
    </location>
</feature>
<sequence length="327" mass="36415">MKELNIAFKEFYSSIRSKRFISLLAFYLFITFFFNYSIKDELITRAGQITVGYTSFPLSGAEGAIAETPISISITGNLMALLVFGAIIGIALGADAINKEIEEGTAKVLMSHPIYKDQVINGKFIGNGMALFLIIMTGYIFSMAYLLLLGIPLDITSILRALIAAIFTLIYMMTFLSIGIMLSTLLKKPETAMLLAIALAIFLTLIYPTIVNVVAEKIVGEEPHCPPSVYRVEKEQPVYEAPFNPCPAMKEWKNRKELWENRLFMLNPTHHYGQLIISAFAGDEVVQNYLPLGESLSIGFNSLAVLLVELLLPFTIAYMRFMTSDLS</sequence>
<dbReference type="PANTHER" id="PTHR43471:SF13">
    <property type="entry name" value="ABC-2 TYPE TRANSPORT SYSTEM PERMEASE PROTEIN"/>
    <property type="match status" value="1"/>
</dbReference>
<keyword evidence="1" id="KW-0812">Transmembrane</keyword>
<organism evidence="2 3">
    <name type="scientific">Thermococcus argininiproducens</name>
    <dbReference type="NCBI Taxonomy" id="2866384"/>
    <lineage>
        <taxon>Archaea</taxon>
        <taxon>Methanobacteriati</taxon>
        <taxon>Methanobacteriota</taxon>
        <taxon>Thermococci</taxon>
        <taxon>Thermococcales</taxon>
        <taxon>Thermococcaceae</taxon>
        <taxon>Thermococcus</taxon>
    </lineage>
</organism>
<evidence type="ECO:0000313" key="3">
    <source>
        <dbReference type="Proteomes" id="UP001056425"/>
    </source>
</evidence>
<feature type="transmembrane region" description="Helical" evidence="1">
    <location>
        <begin position="157"/>
        <end position="180"/>
    </location>
</feature>
<dbReference type="PANTHER" id="PTHR43471">
    <property type="entry name" value="ABC TRANSPORTER PERMEASE"/>
    <property type="match status" value="1"/>
</dbReference>
<accession>A0A9E7MAB6</accession>
<keyword evidence="1" id="KW-1133">Transmembrane helix</keyword>
<dbReference type="GO" id="GO:0005886">
    <property type="term" value="C:plasma membrane"/>
    <property type="evidence" value="ECO:0007669"/>
    <property type="project" value="UniProtKB-SubCell"/>
</dbReference>
<feature type="transmembrane region" description="Helical" evidence="1">
    <location>
        <begin position="298"/>
        <end position="319"/>
    </location>
</feature>
<dbReference type="AlphaFoldDB" id="A0A9E7MAB6"/>
<feature type="transmembrane region" description="Helical" evidence="1">
    <location>
        <begin position="78"/>
        <end position="97"/>
    </location>
</feature>
<dbReference type="GeneID" id="72776712"/>
<dbReference type="EMBL" id="CP080572">
    <property type="protein sequence ID" value="USG99943.1"/>
    <property type="molecule type" value="Genomic_DNA"/>
</dbReference>
<keyword evidence="3" id="KW-1185">Reference proteome</keyword>
<name>A0A9E7MAB6_9EURY</name>
<dbReference type="Pfam" id="PF12679">
    <property type="entry name" value="ABC2_membrane_2"/>
    <property type="match status" value="1"/>
</dbReference>
<feature type="transmembrane region" description="Helical" evidence="1">
    <location>
        <begin position="192"/>
        <end position="210"/>
    </location>
</feature>
<reference evidence="2 3" key="1">
    <citation type="submission" date="2021-08" db="EMBL/GenBank/DDBJ databases">
        <title>Thermococcus onnuriiensis IOH2.</title>
        <authorList>
            <person name="Park Y.-J."/>
        </authorList>
    </citation>
    <scope>NUCLEOTIDE SEQUENCE [LARGE SCALE GENOMIC DNA]</scope>
    <source>
        <strain evidence="2 3">IOH2</strain>
    </source>
</reference>
<gene>
    <name evidence="2" type="ORF">K1720_00175</name>
</gene>
<dbReference type="GO" id="GO:0140359">
    <property type="term" value="F:ABC-type transporter activity"/>
    <property type="evidence" value="ECO:0007669"/>
    <property type="project" value="InterPro"/>
</dbReference>
<evidence type="ECO:0000313" key="2">
    <source>
        <dbReference type="EMBL" id="USG99943.1"/>
    </source>
</evidence>
<proteinExistence type="predicted"/>
<keyword evidence="1" id="KW-0472">Membrane</keyword>
<evidence type="ECO:0000256" key="1">
    <source>
        <dbReference type="SAM" id="Phobius"/>
    </source>
</evidence>
<protein>
    <submittedName>
        <fullName evidence="2">ABC transporter permease</fullName>
    </submittedName>
</protein>
<dbReference type="KEGG" id="thei:K1720_00175"/>
<dbReference type="Proteomes" id="UP001056425">
    <property type="component" value="Chromosome"/>
</dbReference>
<dbReference type="RefSeq" id="WP_251949210.1">
    <property type="nucleotide sequence ID" value="NZ_CP080572.1"/>
</dbReference>